<dbReference type="AlphaFoldDB" id="A0AAF0ELD2"/>
<feature type="compositionally biased region" description="Low complexity" evidence="1">
    <location>
        <begin position="322"/>
        <end position="334"/>
    </location>
</feature>
<dbReference type="InterPro" id="IPR035969">
    <property type="entry name" value="Rab-GAP_TBC_sf"/>
</dbReference>
<feature type="region of interest" description="Disordered" evidence="1">
    <location>
        <begin position="314"/>
        <end position="445"/>
    </location>
</feature>
<feature type="region of interest" description="Disordered" evidence="1">
    <location>
        <begin position="236"/>
        <end position="278"/>
    </location>
</feature>
<gene>
    <name evidence="3" type="ORF">MNAN1_001461</name>
</gene>
<dbReference type="Gene3D" id="1.10.10.750">
    <property type="entry name" value="Ypt/Rab-GAP domain of gyp1p, domain 1"/>
    <property type="match status" value="1"/>
</dbReference>
<proteinExistence type="predicted"/>
<dbReference type="PANTHER" id="PTHR47219:SF9">
    <property type="entry name" value="GTPASE ACTIVATING PROTEIN AND CENTROSOME-ASSOCIATED, ISOFORM B"/>
    <property type="match status" value="1"/>
</dbReference>
<dbReference type="SUPFAM" id="SSF47923">
    <property type="entry name" value="Ypt/Rab-GAP domain of gyp1p"/>
    <property type="match status" value="2"/>
</dbReference>
<feature type="compositionally biased region" description="Acidic residues" evidence="1">
    <location>
        <begin position="236"/>
        <end position="245"/>
    </location>
</feature>
<dbReference type="GO" id="GO:0031267">
    <property type="term" value="F:small GTPase binding"/>
    <property type="evidence" value="ECO:0007669"/>
    <property type="project" value="TreeGrafter"/>
</dbReference>
<dbReference type="InterPro" id="IPR000195">
    <property type="entry name" value="Rab-GAP-TBC_dom"/>
</dbReference>
<feature type="domain" description="Rab-GAP TBC" evidence="2">
    <location>
        <begin position="491"/>
        <end position="685"/>
    </location>
</feature>
<dbReference type="PANTHER" id="PTHR47219">
    <property type="entry name" value="RAB GTPASE-ACTIVATING PROTEIN 1-LIKE"/>
    <property type="match status" value="1"/>
</dbReference>
<dbReference type="PROSITE" id="PS50086">
    <property type="entry name" value="TBC_RABGAP"/>
    <property type="match status" value="1"/>
</dbReference>
<evidence type="ECO:0000313" key="3">
    <source>
        <dbReference type="EMBL" id="WFD26478.1"/>
    </source>
</evidence>
<dbReference type="Pfam" id="PF00566">
    <property type="entry name" value="RabGAP-TBC"/>
    <property type="match status" value="1"/>
</dbReference>
<dbReference type="GO" id="GO:0005096">
    <property type="term" value="F:GTPase activator activity"/>
    <property type="evidence" value="ECO:0007669"/>
    <property type="project" value="TreeGrafter"/>
</dbReference>
<feature type="compositionally biased region" description="Polar residues" evidence="1">
    <location>
        <begin position="413"/>
        <end position="422"/>
    </location>
</feature>
<reference evidence="3" key="1">
    <citation type="submission" date="2023-03" db="EMBL/GenBank/DDBJ databases">
        <title>Mating type loci evolution in Malassezia.</title>
        <authorList>
            <person name="Coelho M.A."/>
        </authorList>
    </citation>
    <scope>NUCLEOTIDE SEQUENCE</scope>
    <source>
        <strain evidence="3">CBS 9557</strain>
    </source>
</reference>
<dbReference type="InterPro" id="IPR050302">
    <property type="entry name" value="Rab_GAP_TBC_domain"/>
</dbReference>
<evidence type="ECO:0000256" key="1">
    <source>
        <dbReference type="SAM" id="MobiDB-lite"/>
    </source>
</evidence>
<name>A0AAF0ELD2_9BASI</name>
<feature type="compositionally biased region" description="Pro residues" evidence="1">
    <location>
        <begin position="247"/>
        <end position="262"/>
    </location>
</feature>
<dbReference type="Proteomes" id="UP001213623">
    <property type="component" value="Chromosome 2"/>
</dbReference>
<organism evidence="3 4">
    <name type="scientific">Malassezia nana</name>
    <dbReference type="NCBI Taxonomy" id="180528"/>
    <lineage>
        <taxon>Eukaryota</taxon>
        <taxon>Fungi</taxon>
        <taxon>Dikarya</taxon>
        <taxon>Basidiomycota</taxon>
        <taxon>Ustilaginomycotina</taxon>
        <taxon>Malasseziomycetes</taxon>
        <taxon>Malasseziales</taxon>
        <taxon>Malasseziaceae</taxon>
        <taxon>Malassezia</taxon>
    </lineage>
</organism>
<accession>A0AAF0ELD2</accession>
<dbReference type="Gene3D" id="1.10.472.80">
    <property type="entry name" value="Ypt/Rab-GAP domain of gyp1p, domain 3"/>
    <property type="match status" value="1"/>
</dbReference>
<dbReference type="EMBL" id="CP119893">
    <property type="protein sequence ID" value="WFD26478.1"/>
    <property type="molecule type" value="Genomic_DNA"/>
</dbReference>
<dbReference type="SMART" id="SM00164">
    <property type="entry name" value="TBC"/>
    <property type="match status" value="1"/>
</dbReference>
<evidence type="ECO:0000259" key="2">
    <source>
        <dbReference type="PROSITE" id="PS50086"/>
    </source>
</evidence>
<keyword evidence="4" id="KW-1185">Reference proteome</keyword>
<protein>
    <recommendedName>
        <fullName evidence="2">Rab-GAP TBC domain-containing protein</fullName>
    </recommendedName>
</protein>
<dbReference type="Gene3D" id="1.10.8.270">
    <property type="entry name" value="putative rabgap domain of human tbc1 domain family member 14 like domains"/>
    <property type="match status" value="1"/>
</dbReference>
<feature type="compositionally biased region" description="Low complexity" evidence="1">
    <location>
        <begin position="264"/>
        <end position="278"/>
    </location>
</feature>
<evidence type="ECO:0000313" key="4">
    <source>
        <dbReference type="Proteomes" id="UP001213623"/>
    </source>
</evidence>
<sequence length="769" mass="84885">MDEHSWREWWRFAVEDGGIGTCVAALTRVTNENANRLAFRQGESITVLFCVLPPEDTVYSGGLFLGFCGYSIGLFDGKEVHSMSPLRSAGTVDATLPAAERPFAPVTKLASIHVPPGRQIVRFEERVPPSMEPDSRSSQGNDHETIQPTEFTAEGDMAISAAMLAQHPLDMSYVTRRSSVETHTREMPVALVPAVPSVDQQTPSLDEEPLWADDRLREPTYSIYDAYFRPSMYIDEEDENDDDEPPVPKPPPAADKPLPIPDTPSASASEPPTSAFAPSRQALLSALSGEQDESMLQPRPMDTLMQNMPRTENRLLDQADESSSSVTRASSGRSDMTRQAPMTPGPHTSPLRQKAAYRPLGAPTGRDSPWSTGTLSTPPRAPPRLGSPATTSDTTLVGRPMSPYSSPRLHMSPNGSTATLSPRRTPAVHPEPLSRPAPSLFGSPQRRANVDLSEHALPERAQLFQQWSTVLTDRSSSSRAHKHALQLVHAGVPGALRGRVWLYLAEKKMHPKPEAFEKVQRASQDSLAHPEKYPFAQLIEQDLDQCFPVSQPFVGLAGSTRDDIRRVLHMYAFYCPEVGYTEGMCLVVGVLLTHLQLENTFWLLDTLVHEYGLHRLYSGDTHPLQVDNLVVDELVRMVDAPLHQRLAELRIEPIMFLPGWMLPLFVRTLPWAALLRVWDMLLCYGYPFLLRAAVAVVCLSRGAVIGTPPPDRSAALRQLVFVHPAPLTVDGVLGRALELPITDKELLRMQASAERLVGDATRPSSKANQ</sequence>